<evidence type="ECO:0000313" key="2">
    <source>
        <dbReference type="EMBL" id="TCO50657.1"/>
    </source>
</evidence>
<protein>
    <submittedName>
        <fullName evidence="2">Protein phosphatase</fullName>
    </submittedName>
</protein>
<dbReference type="Proteomes" id="UP000295680">
    <property type="component" value="Unassembled WGS sequence"/>
</dbReference>
<keyword evidence="3" id="KW-1185">Reference proteome</keyword>
<accession>A0A4R2IZC1</accession>
<dbReference type="OrthoDB" id="9801841at2"/>
<sequence length="219" mass="23071">MIRCAVRTKTGVLHDENQDRVATDVERGMFLVVDGMGGLADAAATAQIVVDRFPPLFARVPALTGPDVMDVVTGFTAELNAAVRDGARSGPDTTGAAVASLLVRDGWALAVHLGDSRIYLSRNGKLARLTDDHTDDGHLTRFMGMPGEVFPGVSVHELVVGDRILLCTDGLTNSVDDRAVGAMLSSENLEHACQRLVDAAVDGGAIDDVTVVALEWGHG</sequence>
<feature type="domain" description="PPM-type phosphatase" evidence="1">
    <location>
        <begin position="3"/>
        <end position="216"/>
    </location>
</feature>
<name>A0A4R2IZC1_9PSEU</name>
<reference evidence="2 3" key="1">
    <citation type="submission" date="2019-03" db="EMBL/GenBank/DDBJ databases">
        <title>Genomic Encyclopedia of Type Strains, Phase IV (KMG-IV): sequencing the most valuable type-strain genomes for metagenomic binning, comparative biology and taxonomic classification.</title>
        <authorList>
            <person name="Goeker M."/>
        </authorList>
    </citation>
    <scope>NUCLEOTIDE SEQUENCE [LARGE SCALE GENOMIC DNA]</scope>
    <source>
        <strain evidence="2 3">DSM 45934</strain>
    </source>
</reference>
<dbReference type="SUPFAM" id="SSF81606">
    <property type="entry name" value="PP2C-like"/>
    <property type="match status" value="1"/>
</dbReference>
<dbReference type="RefSeq" id="WP_132124625.1">
    <property type="nucleotide sequence ID" value="NZ_SLWS01000013.1"/>
</dbReference>
<dbReference type="EMBL" id="SLWS01000013">
    <property type="protein sequence ID" value="TCO50657.1"/>
    <property type="molecule type" value="Genomic_DNA"/>
</dbReference>
<dbReference type="SMART" id="SM00331">
    <property type="entry name" value="PP2C_SIG"/>
    <property type="match status" value="1"/>
</dbReference>
<proteinExistence type="predicted"/>
<dbReference type="PROSITE" id="PS51746">
    <property type="entry name" value="PPM_2"/>
    <property type="match status" value="1"/>
</dbReference>
<dbReference type="CDD" id="cd00143">
    <property type="entry name" value="PP2Cc"/>
    <property type="match status" value="1"/>
</dbReference>
<evidence type="ECO:0000313" key="3">
    <source>
        <dbReference type="Proteomes" id="UP000295680"/>
    </source>
</evidence>
<dbReference type="Pfam" id="PF13672">
    <property type="entry name" value="PP2C_2"/>
    <property type="match status" value="1"/>
</dbReference>
<dbReference type="Gene3D" id="3.60.40.10">
    <property type="entry name" value="PPM-type phosphatase domain"/>
    <property type="match status" value="1"/>
</dbReference>
<comment type="caution">
    <text evidence="2">The sequence shown here is derived from an EMBL/GenBank/DDBJ whole genome shotgun (WGS) entry which is preliminary data.</text>
</comment>
<dbReference type="AlphaFoldDB" id="A0A4R2IZC1"/>
<dbReference type="SMART" id="SM00332">
    <property type="entry name" value="PP2Cc"/>
    <property type="match status" value="1"/>
</dbReference>
<evidence type="ECO:0000259" key="1">
    <source>
        <dbReference type="PROSITE" id="PS51746"/>
    </source>
</evidence>
<gene>
    <name evidence="2" type="ORF">EV192_11334</name>
</gene>
<dbReference type="InterPro" id="IPR001932">
    <property type="entry name" value="PPM-type_phosphatase-like_dom"/>
</dbReference>
<organism evidence="2 3">
    <name type="scientific">Actinocrispum wychmicini</name>
    <dbReference type="NCBI Taxonomy" id="1213861"/>
    <lineage>
        <taxon>Bacteria</taxon>
        <taxon>Bacillati</taxon>
        <taxon>Actinomycetota</taxon>
        <taxon>Actinomycetes</taxon>
        <taxon>Pseudonocardiales</taxon>
        <taxon>Pseudonocardiaceae</taxon>
        <taxon>Actinocrispum</taxon>
    </lineage>
</organism>
<dbReference type="InterPro" id="IPR036457">
    <property type="entry name" value="PPM-type-like_dom_sf"/>
</dbReference>